<evidence type="ECO:0000313" key="3">
    <source>
        <dbReference type="Proteomes" id="UP000676336"/>
    </source>
</evidence>
<organism evidence="1 3">
    <name type="scientific">Rotaria magnacalcarata</name>
    <dbReference type="NCBI Taxonomy" id="392030"/>
    <lineage>
        <taxon>Eukaryota</taxon>
        <taxon>Metazoa</taxon>
        <taxon>Spiralia</taxon>
        <taxon>Gnathifera</taxon>
        <taxon>Rotifera</taxon>
        <taxon>Eurotatoria</taxon>
        <taxon>Bdelloidea</taxon>
        <taxon>Philodinida</taxon>
        <taxon>Philodinidae</taxon>
        <taxon>Rotaria</taxon>
    </lineage>
</organism>
<protein>
    <submittedName>
        <fullName evidence="1">Uncharacterized protein</fullName>
    </submittedName>
</protein>
<comment type="caution">
    <text evidence="1">The sequence shown here is derived from an EMBL/GenBank/DDBJ whole genome shotgun (WGS) entry which is preliminary data.</text>
</comment>
<evidence type="ECO:0000313" key="1">
    <source>
        <dbReference type="EMBL" id="CAF5044194.1"/>
    </source>
</evidence>
<feature type="non-terminal residue" evidence="1">
    <location>
        <position position="31"/>
    </location>
</feature>
<evidence type="ECO:0000313" key="2">
    <source>
        <dbReference type="EMBL" id="CAF5065819.1"/>
    </source>
</evidence>
<dbReference type="EMBL" id="CAJOBI010222178">
    <property type="protein sequence ID" value="CAF5044194.1"/>
    <property type="molecule type" value="Genomic_DNA"/>
</dbReference>
<gene>
    <name evidence="2" type="ORF">GIL414_LOCUS60813</name>
    <name evidence="1" type="ORF">SMN809_LOCUS58815</name>
</gene>
<dbReference type="EMBL" id="CAJOBJ010236216">
    <property type="protein sequence ID" value="CAF5065819.1"/>
    <property type="molecule type" value="Genomic_DNA"/>
</dbReference>
<name>A0A8S3DT66_9BILA</name>
<dbReference type="Proteomes" id="UP000681720">
    <property type="component" value="Unassembled WGS sequence"/>
</dbReference>
<feature type="non-terminal residue" evidence="1">
    <location>
        <position position="1"/>
    </location>
</feature>
<proteinExistence type="predicted"/>
<dbReference type="AlphaFoldDB" id="A0A8S3DT66"/>
<sequence length="31" mass="3226">NCAVAVVGKDTPFTLLDDGRIGTYLTAIEGD</sequence>
<reference evidence="1" key="1">
    <citation type="submission" date="2021-02" db="EMBL/GenBank/DDBJ databases">
        <authorList>
            <person name="Nowell W R."/>
        </authorList>
    </citation>
    <scope>NUCLEOTIDE SEQUENCE</scope>
</reference>
<dbReference type="Proteomes" id="UP000676336">
    <property type="component" value="Unassembled WGS sequence"/>
</dbReference>
<accession>A0A8S3DT66</accession>